<proteinExistence type="inferred from homology"/>
<protein>
    <recommendedName>
        <fullName evidence="4">Ribosomal protein</fullName>
    </recommendedName>
</protein>
<evidence type="ECO:0000256" key="1">
    <source>
        <dbReference type="ARBA" id="ARBA00007645"/>
    </source>
</evidence>
<reference evidence="6" key="1">
    <citation type="submission" date="2021-01" db="EMBL/GenBank/DDBJ databases">
        <authorList>
            <person name="Corre E."/>
            <person name="Pelletier E."/>
            <person name="Niang G."/>
            <person name="Scheremetjew M."/>
            <person name="Finn R."/>
            <person name="Kale V."/>
            <person name="Holt S."/>
            <person name="Cochrane G."/>
            <person name="Meng A."/>
            <person name="Brown T."/>
            <person name="Cohen L."/>
        </authorList>
    </citation>
    <scope>NUCLEOTIDE SEQUENCE</scope>
    <source>
        <strain evidence="6">SoJaBio B1-5/56/2</strain>
    </source>
</reference>
<evidence type="ECO:0000256" key="3">
    <source>
        <dbReference type="ARBA" id="ARBA00023274"/>
    </source>
</evidence>
<dbReference type="GO" id="GO:0006412">
    <property type="term" value="P:translation"/>
    <property type="evidence" value="ECO:0007669"/>
    <property type="project" value="InterPro"/>
</dbReference>
<evidence type="ECO:0000256" key="5">
    <source>
        <dbReference type="SAM" id="MobiDB-lite"/>
    </source>
</evidence>
<name>A0A7S4PBU5_9EUKA</name>
<gene>
    <name evidence="6" type="ORF">NAES01612_LOCUS21686</name>
</gene>
<dbReference type="PANTHER" id="PTHR18804">
    <property type="entry name" value="RIBOSOMAL PROTEIN"/>
    <property type="match status" value="1"/>
</dbReference>
<evidence type="ECO:0000313" key="6">
    <source>
        <dbReference type="EMBL" id="CAE2329883.1"/>
    </source>
</evidence>
<evidence type="ECO:0000256" key="4">
    <source>
        <dbReference type="RuleBase" id="RU000570"/>
    </source>
</evidence>
<feature type="region of interest" description="Disordered" evidence="5">
    <location>
        <begin position="47"/>
        <end position="68"/>
    </location>
</feature>
<dbReference type="NCBIfam" id="TIGR01022">
    <property type="entry name" value="rpmJ_bact"/>
    <property type="match status" value="1"/>
</dbReference>
<dbReference type="SUPFAM" id="SSF57840">
    <property type="entry name" value="Ribosomal protein L36"/>
    <property type="match status" value="1"/>
</dbReference>
<dbReference type="PANTHER" id="PTHR18804:SF16">
    <property type="entry name" value="RIBOSOMAL PROTEIN"/>
    <property type="match status" value="1"/>
</dbReference>
<dbReference type="InterPro" id="IPR000473">
    <property type="entry name" value="Ribosomal_bL36"/>
</dbReference>
<accession>A0A7S4PBU5</accession>
<dbReference type="InterPro" id="IPR035977">
    <property type="entry name" value="Ribosomal_bL36_sp"/>
</dbReference>
<dbReference type="GO" id="GO:1990904">
    <property type="term" value="C:ribonucleoprotein complex"/>
    <property type="evidence" value="ECO:0007669"/>
    <property type="project" value="UniProtKB-KW"/>
</dbReference>
<dbReference type="EMBL" id="HBKR01033079">
    <property type="protein sequence ID" value="CAE2329883.1"/>
    <property type="molecule type" value="Transcribed_RNA"/>
</dbReference>
<organism evidence="6">
    <name type="scientific">Paramoeba aestuarina</name>
    <dbReference type="NCBI Taxonomy" id="180227"/>
    <lineage>
        <taxon>Eukaryota</taxon>
        <taxon>Amoebozoa</taxon>
        <taxon>Discosea</taxon>
        <taxon>Flabellinia</taxon>
        <taxon>Dactylopodida</taxon>
        <taxon>Paramoebidae</taxon>
        <taxon>Paramoeba</taxon>
    </lineage>
</organism>
<dbReference type="HAMAP" id="MF_00251">
    <property type="entry name" value="Ribosomal_bL36"/>
    <property type="match status" value="1"/>
</dbReference>
<comment type="similarity">
    <text evidence="1 4">Belongs to the bacterial ribosomal protein bL36 family.</text>
</comment>
<sequence>MRYRSSVKKICESCHMVRRKGRLRVVCKANPRHKQAQIVRSPQKRWLSTSSLLSSPPSSCSVSSPPLSSSPLSSCFKTQQSLLLVPHFPSRTLSACQSEDLVSNWSSQAPFLSFVLRSSHLFNKS</sequence>
<dbReference type="InterPro" id="IPR052010">
    <property type="entry name" value="Ribosomal_LSU_bL36"/>
</dbReference>
<keyword evidence="3 4" id="KW-0687">Ribonucleoprotein</keyword>
<keyword evidence="2 4" id="KW-0689">Ribosomal protein</keyword>
<dbReference type="AlphaFoldDB" id="A0A7S4PBU5"/>
<evidence type="ECO:0000256" key="2">
    <source>
        <dbReference type="ARBA" id="ARBA00022980"/>
    </source>
</evidence>
<dbReference type="GO" id="GO:0003735">
    <property type="term" value="F:structural constituent of ribosome"/>
    <property type="evidence" value="ECO:0007669"/>
    <property type="project" value="InterPro"/>
</dbReference>
<dbReference type="Pfam" id="PF00444">
    <property type="entry name" value="Ribosomal_L36"/>
    <property type="match status" value="1"/>
</dbReference>
<dbReference type="PROSITE" id="PS00828">
    <property type="entry name" value="RIBOSOMAL_L36"/>
    <property type="match status" value="1"/>
</dbReference>
<dbReference type="GO" id="GO:0005840">
    <property type="term" value="C:ribosome"/>
    <property type="evidence" value="ECO:0007669"/>
    <property type="project" value="UniProtKB-KW"/>
</dbReference>